<protein>
    <recommendedName>
        <fullName evidence="6">Peptidase S8/S53 domain-containing protein</fullName>
    </recommendedName>
</protein>
<dbReference type="PANTHER" id="PTHR43806:SF11">
    <property type="entry name" value="CEREVISIN-RELATED"/>
    <property type="match status" value="1"/>
</dbReference>
<accession>Q07TL6</accession>
<evidence type="ECO:0000256" key="1">
    <source>
        <dbReference type="ARBA" id="ARBA00011073"/>
    </source>
</evidence>
<dbReference type="InterPro" id="IPR034056">
    <property type="entry name" value="Pep_S8_PatG/PatA-like"/>
</dbReference>
<evidence type="ECO:0000256" key="3">
    <source>
        <dbReference type="ARBA" id="ARBA00022801"/>
    </source>
</evidence>
<dbReference type="Gene3D" id="3.40.50.200">
    <property type="entry name" value="Peptidase S8/S53 domain"/>
    <property type="match status" value="1"/>
</dbReference>
<evidence type="ECO:0000256" key="2">
    <source>
        <dbReference type="ARBA" id="ARBA00022670"/>
    </source>
</evidence>
<dbReference type="KEGG" id="rpe:RPE_0761"/>
<keyword evidence="4" id="KW-0720">Serine protease</keyword>
<dbReference type="eggNOG" id="COG1404">
    <property type="taxonomic scope" value="Bacteria"/>
</dbReference>
<dbReference type="AlphaFoldDB" id="Q07TL6"/>
<dbReference type="Pfam" id="PF00082">
    <property type="entry name" value="Peptidase_S8"/>
    <property type="match status" value="1"/>
</dbReference>
<keyword evidence="3" id="KW-0378">Hydrolase</keyword>
<dbReference type="InterPro" id="IPR050131">
    <property type="entry name" value="Peptidase_S8_subtilisin-like"/>
</dbReference>
<reference evidence="7" key="1">
    <citation type="submission" date="2006-09" db="EMBL/GenBank/DDBJ databases">
        <title>Complete sequence of Rhodopseudomonas palustris BisA53.</title>
        <authorList>
            <consortium name="US DOE Joint Genome Institute"/>
            <person name="Copeland A."/>
            <person name="Lucas S."/>
            <person name="Lapidus A."/>
            <person name="Barry K."/>
            <person name="Detter J.C."/>
            <person name="Glavina del Rio T."/>
            <person name="Hammon N."/>
            <person name="Israni S."/>
            <person name="Dalin E."/>
            <person name="Tice H."/>
            <person name="Pitluck S."/>
            <person name="Chain P."/>
            <person name="Malfatti S."/>
            <person name="Shin M."/>
            <person name="Vergez L."/>
            <person name="Schmutz J."/>
            <person name="Larimer F."/>
            <person name="Land M."/>
            <person name="Hauser L."/>
            <person name="Pelletier D.A."/>
            <person name="Kyrpides N."/>
            <person name="Kim E."/>
            <person name="Harwood C.S."/>
            <person name="Oda Y."/>
            <person name="Richardson P."/>
        </authorList>
    </citation>
    <scope>NUCLEOTIDE SEQUENCE [LARGE SCALE GENOMIC DNA]</scope>
    <source>
        <strain evidence="7">BisA53</strain>
    </source>
</reference>
<dbReference type="PROSITE" id="PS51892">
    <property type="entry name" value="SUBTILASE"/>
    <property type="match status" value="1"/>
</dbReference>
<dbReference type="PANTHER" id="PTHR43806">
    <property type="entry name" value="PEPTIDASE S8"/>
    <property type="match status" value="1"/>
</dbReference>
<proteinExistence type="inferred from homology"/>
<dbReference type="STRING" id="316055.RPE_0761"/>
<dbReference type="HOGENOM" id="CLU_063431_1_0_5"/>
<feature type="domain" description="Peptidase S8/S53" evidence="6">
    <location>
        <begin position="31"/>
        <end position="270"/>
    </location>
</feature>
<dbReference type="GO" id="GO:0004252">
    <property type="term" value="F:serine-type endopeptidase activity"/>
    <property type="evidence" value="ECO:0007669"/>
    <property type="project" value="InterPro"/>
</dbReference>
<organism evidence="7">
    <name type="scientific">Rhodopseudomonas palustris (strain BisA53)</name>
    <dbReference type="NCBI Taxonomy" id="316055"/>
    <lineage>
        <taxon>Bacteria</taxon>
        <taxon>Pseudomonadati</taxon>
        <taxon>Pseudomonadota</taxon>
        <taxon>Alphaproteobacteria</taxon>
        <taxon>Hyphomicrobiales</taxon>
        <taxon>Nitrobacteraceae</taxon>
        <taxon>Rhodopseudomonas</taxon>
    </lineage>
</organism>
<sequence>MMQGAAASAFQARSAFQQDILFAFGGGDPRVTIAVLDGPVDRTHECFRGARLVPVEGGARARSPDSRAVARGSHSASVIFGQPCSSVEGIAPLCRGLSVPIFAGEDGCASQGLARAIILALGHGAQVIHVGAGRFEPSDDSDLLLTRAIAMCRRRNVLIVAAAGRDGCCDLEQAEWGASVLAVRALEDIGLRQSAVVPENDADRRVVAVPGANIVGAALEGGVGHRSGATGAAALLAGVVGVLLARQIRDGRSADPRAIREALLRAAADDAATGSRVLRSRDDLARGVDGFGFHDRNRRFPFDLSA</sequence>
<dbReference type="SUPFAM" id="SSF52743">
    <property type="entry name" value="Subtilisin-like"/>
    <property type="match status" value="1"/>
</dbReference>
<dbReference type="EMBL" id="CP000463">
    <property type="protein sequence ID" value="ABJ04718.1"/>
    <property type="molecule type" value="Genomic_DNA"/>
</dbReference>
<gene>
    <name evidence="7" type="ordered locus">RPE_0761</name>
</gene>
<dbReference type="InterPro" id="IPR000209">
    <property type="entry name" value="Peptidase_S8/S53_dom"/>
</dbReference>
<name>Q07TL6_RHOP5</name>
<dbReference type="GO" id="GO:0006508">
    <property type="term" value="P:proteolysis"/>
    <property type="evidence" value="ECO:0007669"/>
    <property type="project" value="UniProtKB-KW"/>
</dbReference>
<dbReference type="CDD" id="cd07476">
    <property type="entry name" value="Peptidases_S8_thiazoline_oxidase_subtilisin-like_protease"/>
    <property type="match status" value="1"/>
</dbReference>
<dbReference type="OrthoDB" id="9816306at2"/>
<evidence type="ECO:0000256" key="5">
    <source>
        <dbReference type="PROSITE-ProRule" id="PRU01240"/>
    </source>
</evidence>
<evidence type="ECO:0000313" key="7">
    <source>
        <dbReference type="EMBL" id="ABJ04718.1"/>
    </source>
</evidence>
<evidence type="ECO:0000259" key="6">
    <source>
        <dbReference type="Pfam" id="PF00082"/>
    </source>
</evidence>
<dbReference type="InterPro" id="IPR036852">
    <property type="entry name" value="Peptidase_S8/S53_dom_sf"/>
</dbReference>
<comment type="caution">
    <text evidence="5">Lacks conserved residue(s) required for the propagation of feature annotation.</text>
</comment>
<comment type="similarity">
    <text evidence="1 5">Belongs to the peptidase S8 family.</text>
</comment>
<keyword evidence="2" id="KW-0645">Protease</keyword>
<evidence type="ECO:0000256" key="4">
    <source>
        <dbReference type="ARBA" id="ARBA00022825"/>
    </source>
</evidence>